<evidence type="ECO:0000256" key="1">
    <source>
        <dbReference type="SAM" id="MobiDB-lite"/>
    </source>
</evidence>
<accession>A0A8K0HC07</accession>
<organism evidence="2 3">
    <name type="scientific">Rhamnella rubrinervis</name>
    <dbReference type="NCBI Taxonomy" id="2594499"/>
    <lineage>
        <taxon>Eukaryota</taxon>
        <taxon>Viridiplantae</taxon>
        <taxon>Streptophyta</taxon>
        <taxon>Embryophyta</taxon>
        <taxon>Tracheophyta</taxon>
        <taxon>Spermatophyta</taxon>
        <taxon>Magnoliopsida</taxon>
        <taxon>eudicotyledons</taxon>
        <taxon>Gunneridae</taxon>
        <taxon>Pentapetalae</taxon>
        <taxon>rosids</taxon>
        <taxon>fabids</taxon>
        <taxon>Rosales</taxon>
        <taxon>Rhamnaceae</taxon>
        <taxon>rhamnoid group</taxon>
        <taxon>Rhamneae</taxon>
        <taxon>Rhamnella</taxon>
    </lineage>
</organism>
<evidence type="ECO:0000313" key="2">
    <source>
        <dbReference type="EMBL" id="KAF3449083.1"/>
    </source>
</evidence>
<name>A0A8K0HC07_9ROSA</name>
<dbReference type="OrthoDB" id="765404at2759"/>
<reference evidence="2" key="1">
    <citation type="submission" date="2020-03" db="EMBL/GenBank/DDBJ databases">
        <title>A high-quality chromosome-level genome assembly of a woody plant with both climbing and erect habits, Rhamnella rubrinervis.</title>
        <authorList>
            <person name="Lu Z."/>
            <person name="Yang Y."/>
            <person name="Zhu X."/>
            <person name="Sun Y."/>
        </authorList>
    </citation>
    <scope>NUCLEOTIDE SEQUENCE</scope>
    <source>
        <strain evidence="2">BYM</strain>
        <tissue evidence="2">Leaf</tissue>
    </source>
</reference>
<dbReference type="AlphaFoldDB" id="A0A8K0HC07"/>
<comment type="caution">
    <text evidence="2">The sequence shown here is derived from an EMBL/GenBank/DDBJ whole genome shotgun (WGS) entry which is preliminary data.</text>
</comment>
<evidence type="ECO:0000313" key="3">
    <source>
        <dbReference type="Proteomes" id="UP000796880"/>
    </source>
</evidence>
<feature type="region of interest" description="Disordered" evidence="1">
    <location>
        <begin position="154"/>
        <end position="178"/>
    </location>
</feature>
<sequence length="243" mass="27458">MMSFPFSCRKRINGGNHCNGQLEDVLQPLFEFWDPSKQLDEIPIRCSSADSLKRNAPDLKPIKDLYSTSYAHGSSAATSIGNAVNDNAYKLHTLTQYLPDQEAQHKIFRFTSCLAKNAAFESVKFFPGGEFTRKIVAMSYEDVYKSKNDNDQVQGAKKKALDGTQGRSRSKKLSSEEVVENYMASDDDEEYFKSQTAPNHHLLHYQKPEDVIGMFMMKGFMGRQLLDDLMVPVPGVVHSKKNK</sequence>
<proteinExistence type="predicted"/>
<keyword evidence="3" id="KW-1185">Reference proteome</keyword>
<dbReference type="EMBL" id="VOIH02000004">
    <property type="protein sequence ID" value="KAF3449083.1"/>
    <property type="molecule type" value="Genomic_DNA"/>
</dbReference>
<gene>
    <name evidence="2" type="ORF">FNV43_RR09807</name>
</gene>
<protein>
    <submittedName>
        <fullName evidence="2">Uncharacterized protein</fullName>
    </submittedName>
</protein>
<dbReference type="Proteomes" id="UP000796880">
    <property type="component" value="Unassembled WGS sequence"/>
</dbReference>